<dbReference type="InterPro" id="IPR044152">
    <property type="entry name" value="YqjM-like"/>
</dbReference>
<evidence type="ECO:0000256" key="6">
    <source>
        <dbReference type="ARBA" id="ARBA00023002"/>
    </source>
</evidence>
<organism evidence="9 10">
    <name type="scientific">Terrilactibacillus tamarindi</name>
    <dbReference type="NCBI Taxonomy" id="2599694"/>
    <lineage>
        <taxon>Bacteria</taxon>
        <taxon>Bacillati</taxon>
        <taxon>Bacillota</taxon>
        <taxon>Bacilli</taxon>
        <taxon>Bacillales</taxon>
        <taxon>Bacillaceae</taxon>
        <taxon>Terrilactibacillus</taxon>
    </lineage>
</organism>
<dbReference type="OrthoDB" id="9772736at2"/>
<evidence type="ECO:0000256" key="1">
    <source>
        <dbReference type="ARBA" id="ARBA00001917"/>
    </source>
</evidence>
<feature type="binding site" evidence="7">
    <location>
        <position position="214"/>
    </location>
    <ligand>
        <name>FMN</name>
        <dbReference type="ChEBI" id="CHEBI:58210"/>
    </ligand>
</feature>
<dbReference type="InterPro" id="IPR013785">
    <property type="entry name" value="Aldolase_TIM"/>
</dbReference>
<evidence type="ECO:0000256" key="2">
    <source>
        <dbReference type="ARBA" id="ARBA00022575"/>
    </source>
</evidence>
<dbReference type="GO" id="GO:0009636">
    <property type="term" value="P:response to toxic substance"/>
    <property type="evidence" value="ECO:0007669"/>
    <property type="project" value="UniProtKB-KW"/>
</dbReference>
<dbReference type="GO" id="GO:0050661">
    <property type="term" value="F:NADP binding"/>
    <property type="evidence" value="ECO:0007669"/>
    <property type="project" value="UniProtKB-UniRule"/>
</dbReference>
<accession>A0A6N8CWW9</accession>
<evidence type="ECO:0000313" key="10">
    <source>
        <dbReference type="Proteomes" id="UP000440978"/>
    </source>
</evidence>
<dbReference type="Gene3D" id="3.20.20.70">
    <property type="entry name" value="Aldolase class I"/>
    <property type="match status" value="1"/>
</dbReference>
<dbReference type="NCBIfam" id="NF010047">
    <property type="entry name" value="PRK13523.1"/>
    <property type="match status" value="1"/>
</dbReference>
<dbReference type="AlphaFoldDB" id="A0A6N8CWW9"/>
<comment type="caution">
    <text evidence="9">The sequence shown here is derived from an EMBL/GenBank/DDBJ whole genome shotgun (WGS) entry which is preliminary data.</text>
</comment>
<dbReference type="HAMAP" id="MF_01614">
    <property type="entry name" value="NamA"/>
    <property type="match status" value="1"/>
</dbReference>
<evidence type="ECO:0000259" key="8">
    <source>
        <dbReference type="Pfam" id="PF00724"/>
    </source>
</evidence>
<dbReference type="CDD" id="cd02932">
    <property type="entry name" value="OYE_YqiM_FMN"/>
    <property type="match status" value="1"/>
</dbReference>
<dbReference type="InterPro" id="IPR023663">
    <property type="entry name" value="NADPH_DH_bac"/>
</dbReference>
<dbReference type="InterPro" id="IPR001155">
    <property type="entry name" value="OxRdtase_FMN_N"/>
</dbReference>
<comment type="function">
    <text evidence="7">Catalyzes the reduction of the double bond of an array of alpha,beta-unsaturated aldehydes and ketones. It also reduces the nitro group of nitroester and nitroaromatic compounds. It could have a role in detoxification processes.</text>
</comment>
<evidence type="ECO:0000313" key="9">
    <source>
        <dbReference type="EMBL" id="MTT33306.1"/>
    </source>
</evidence>
<comment type="subunit">
    <text evidence="7">Homotetramer.</text>
</comment>
<evidence type="ECO:0000256" key="5">
    <source>
        <dbReference type="ARBA" id="ARBA00022857"/>
    </source>
</evidence>
<feature type="binding site" evidence="7">
    <location>
        <position position="28"/>
    </location>
    <ligand>
        <name>substrate</name>
    </ligand>
</feature>
<sequence>MQSKLFTPYKIKDVTLKNRIVMAPMCMYSSDENGHVNDWHLTHYTSRAIGQVGLIIIEATAVNPKGRISASDLGIWSDEHIEGLKKLTTLNHKYQSKIGIQLAHAGRKAQLKTQPLAPSAIPFNEEYQTPHELSIEEIKQTIYDFKQAARRAKEANFDVIEIHAAHGYLIHEFLSPLSNQRKDQYGGSEENRYRLLHEVIEGVKEEWSGPLFVRISANDFTEGGNTPDTYVPYAEKMKAQGVDLIDVSSGALVPAQIDAFPGYQVPYADQIKNEAGVATGAVGLITHAFQAEEILKNNRADLIFIARELLRDPYWPKTAAITLGETIDTPVQYERGWRFK</sequence>
<name>A0A6N8CWW9_9BACI</name>
<evidence type="ECO:0000256" key="4">
    <source>
        <dbReference type="ARBA" id="ARBA00022643"/>
    </source>
</evidence>
<comment type="similarity">
    <text evidence="7">Belongs to the NADH:flavin oxidoreductase/NADH oxidase family. NamA subfamily.</text>
</comment>
<feature type="binding site" evidence="7">
    <location>
        <begin position="163"/>
        <end position="166"/>
    </location>
    <ligand>
        <name>substrate</name>
    </ligand>
</feature>
<keyword evidence="6 7" id="KW-0560">Oxidoreductase</keyword>
<reference evidence="9 10" key="1">
    <citation type="submission" date="2019-11" db="EMBL/GenBank/DDBJ databases">
        <title>Terrilactibacillus tamarindus sp. nov. BCM23-1 isolated from bark of Tamarindus indica.</title>
        <authorList>
            <person name="Kingkaew E."/>
            <person name="Tanasupawat S."/>
        </authorList>
    </citation>
    <scope>NUCLEOTIDE SEQUENCE [LARGE SCALE GENOMIC DNA]</scope>
    <source>
        <strain evidence="9 10">BCM23-1</strain>
    </source>
</reference>
<comment type="cofactor">
    <cofactor evidence="1 7">
        <name>FMN</name>
        <dbReference type="ChEBI" id="CHEBI:58210"/>
    </cofactor>
</comment>
<feature type="binding site" evidence="7">
    <location>
        <position position="59"/>
    </location>
    <ligand>
        <name>FMN</name>
        <dbReference type="ChEBI" id="CHEBI:58210"/>
    </ligand>
</feature>
<dbReference type="GO" id="GO:0003959">
    <property type="term" value="F:NADPH dehydrogenase activity"/>
    <property type="evidence" value="ECO:0007669"/>
    <property type="project" value="UniProtKB-UniRule"/>
</dbReference>
<dbReference type="EMBL" id="WNHB01000037">
    <property type="protein sequence ID" value="MTT33306.1"/>
    <property type="molecule type" value="Genomic_DNA"/>
</dbReference>
<keyword evidence="4 7" id="KW-0288">FMN</keyword>
<comment type="catalytic activity">
    <reaction evidence="7">
        <text>A + NADPH + H(+) = AH2 + NADP(+)</text>
        <dbReference type="Rhea" id="RHEA:13149"/>
        <dbReference type="ChEBI" id="CHEBI:13193"/>
        <dbReference type="ChEBI" id="CHEBI:15378"/>
        <dbReference type="ChEBI" id="CHEBI:17499"/>
        <dbReference type="ChEBI" id="CHEBI:57783"/>
        <dbReference type="ChEBI" id="CHEBI:58349"/>
        <dbReference type="EC" id="1.6.99.1"/>
    </reaction>
</comment>
<feature type="binding site" evidence="7">
    <location>
        <position position="101"/>
    </location>
    <ligand>
        <name>FMN</name>
        <dbReference type="ChEBI" id="CHEBI:58210"/>
    </ligand>
</feature>
<dbReference type="SUPFAM" id="SSF51395">
    <property type="entry name" value="FMN-linked oxidoreductases"/>
    <property type="match status" value="1"/>
</dbReference>
<dbReference type="GO" id="GO:0010181">
    <property type="term" value="F:FMN binding"/>
    <property type="evidence" value="ECO:0007669"/>
    <property type="project" value="UniProtKB-UniRule"/>
</dbReference>
<dbReference type="Proteomes" id="UP000440978">
    <property type="component" value="Unassembled WGS sequence"/>
</dbReference>
<dbReference type="Pfam" id="PF00724">
    <property type="entry name" value="Oxidored_FMN"/>
    <property type="match status" value="1"/>
</dbReference>
<keyword evidence="5 7" id="KW-0521">NADP</keyword>
<comment type="caution">
    <text evidence="7">Lacks conserved residue(s) required for the propagation of feature annotation.</text>
</comment>
<keyword evidence="10" id="KW-1185">Reference proteome</keyword>
<feature type="domain" description="NADH:flavin oxidoreductase/NADH oxidase N-terminal" evidence="8">
    <location>
        <begin position="4"/>
        <end position="320"/>
    </location>
</feature>
<keyword evidence="2 7" id="KW-0216">Detoxification</keyword>
<protein>
    <recommendedName>
        <fullName evidence="7">NADPH dehydrogenase</fullName>
        <ecNumber evidence="7">1.6.99.1</ecNumber>
    </recommendedName>
</protein>
<gene>
    <name evidence="7 9" type="primary">namA</name>
    <name evidence="9" type="ORF">GMB86_15000</name>
</gene>
<dbReference type="RefSeq" id="WP_155221309.1">
    <property type="nucleotide sequence ID" value="NZ_WNHB01000037.1"/>
</dbReference>
<evidence type="ECO:0000256" key="3">
    <source>
        <dbReference type="ARBA" id="ARBA00022630"/>
    </source>
</evidence>
<proteinExistence type="inferred from homology"/>
<dbReference type="PANTHER" id="PTHR43303">
    <property type="entry name" value="NADPH DEHYDROGENASE C23G7.10C-RELATED"/>
    <property type="match status" value="1"/>
</dbReference>
<evidence type="ECO:0000256" key="7">
    <source>
        <dbReference type="HAMAP-Rule" id="MF_01614"/>
    </source>
</evidence>
<keyword evidence="3 7" id="KW-0285">Flavoprotein</keyword>
<dbReference type="PANTHER" id="PTHR43303:SF4">
    <property type="entry name" value="NADPH DEHYDROGENASE C23G7.10C-RELATED"/>
    <property type="match status" value="1"/>
</dbReference>
<dbReference type="EC" id="1.6.99.1" evidence="7"/>
<feature type="binding site" evidence="7">
    <location>
        <begin position="306"/>
        <end position="307"/>
    </location>
    <ligand>
        <name>FMN</name>
        <dbReference type="ChEBI" id="CHEBI:58210"/>
    </ligand>
</feature>